<dbReference type="EMBL" id="CH474016">
    <property type="protein sequence ID" value="EDL93087.1"/>
    <property type="molecule type" value="Genomic_DNA"/>
</dbReference>
<accession>A6K3T5</accession>
<gene>
    <name evidence="1" type="ORF">rCG_21998</name>
</gene>
<dbReference type="Proteomes" id="UP000234681">
    <property type="component" value="Chromosome 20"/>
</dbReference>
<sequence>MAKSRISLPFQKRPLQRLKHQKRPERRINLKILPQILIFSLCMNS</sequence>
<feature type="non-terminal residue" evidence="1">
    <location>
        <position position="45"/>
    </location>
</feature>
<protein>
    <submittedName>
        <fullName evidence="1">RCG21998</fullName>
    </submittedName>
</protein>
<proteinExistence type="predicted"/>
<name>A6K3T5_RAT</name>
<evidence type="ECO:0000313" key="1">
    <source>
        <dbReference type="EMBL" id="EDL93087.1"/>
    </source>
</evidence>
<evidence type="ECO:0000313" key="2">
    <source>
        <dbReference type="Proteomes" id="UP000234681"/>
    </source>
</evidence>
<reference evidence="1 2" key="1">
    <citation type="submission" date="2005-09" db="EMBL/GenBank/DDBJ databases">
        <authorList>
            <person name="Mural R.J."/>
            <person name="Li P.W."/>
            <person name="Adams M.D."/>
            <person name="Amanatides P.G."/>
            <person name="Baden-Tillson H."/>
            <person name="Barnstead M."/>
            <person name="Chin S.H."/>
            <person name="Dew I."/>
            <person name="Evans C.A."/>
            <person name="Ferriera S."/>
            <person name="Flanigan M."/>
            <person name="Fosler C."/>
            <person name="Glodek A."/>
            <person name="Gu Z."/>
            <person name="Holt R.A."/>
            <person name="Jennings D."/>
            <person name="Kraft C.L."/>
            <person name="Lu F."/>
            <person name="Nguyen T."/>
            <person name="Nusskern D.R."/>
            <person name="Pfannkoch C.M."/>
            <person name="Sitter C."/>
            <person name="Sutton G.G."/>
            <person name="Venter J.C."/>
            <person name="Wang Z."/>
            <person name="Woodage T."/>
            <person name="Zheng X.H."/>
            <person name="Zhong F."/>
        </authorList>
    </citation>
    <scope>NUCLEOTIDE SEQUENCE [LARGE SCALE GENOMIC DNA]</scope>
    <source>
        <strain>BN</strain>
        <strain evidence="2">Sprague-Dawley</strain>
    </source>
</reference>
<dbReference type="AlphaFoldDB" id="A6K3T5"/>
<organism evidence="1 2">
    <name type="scientific">Rattus norvegicus</name>
    <name type="common">Rat</name>
    <dbReference type="NCBI Taxonomy" id="10116"/>
    <lineage>
        <taxon>Eukaryota</taxon>
        <taxon>Metazoa</taxon>
        <taxon>Chordata</taxon>
        <taxon>Craniata</taxon>
        <taxon>Vertebrata</taxon>
        <taxon>Euteleostomi</taxon>
        <taxon>Mammalia</taxon>
        <taxon>Eutheria</taxon>
        <taxon>Euarchontoglires</taxon>
        <taxon>Glires</taxon>
        <taxon>Rodentia</taxon>
        <taxon>Myomorpha</taxon>
        <taxon>Muroidea</taxon>
        <taxon>Muridae</taxon>
        <taxon>Murinae</taxon>
        <taxon>Rattus</taxon>
    </lineage>
</organism>